<dbReference type="Pfam" id="PF01326">
    <property type="entry name" value="PPDK_N"/>
    <property type="match status" value="1"/>
</dbReference>
<dbReference type="PANTHER" id="PTHR43615">
    <property type="entry name" value="PHOSPHOENOLPYRUVATE SYNTHASE-RELATED"/>
    <property type="match status" value="1"/>
</dbReference>
<proteinExistence type="predicted"/>
<dbReference type="GO" id="GO:0016301">
    <property type="term" value="F:kinase activity"/>
    <property type="evidence" value="ECO:0007669"/>
    <property type="project" value="InterPro"/>
</dbReference>
<dbReference type="RefSeq" id="WP_136933421.1">
    <property type="nucleotide sequence ID" value="NZ_SSMQ01000048.1"/>
</dbReference>
<dbReference type="SUPFAM" id="SSF56059">
    <property type="entry name" value="Glutathione synthetase ATP-binding domain-like"/>
    <property type="match status" value="1"/>
</dbReference>
<dbReference type="GO" id="GO:0005524">
    <property type="term" value="F:ATP binding"/>
    <property type="evidence" value="ECO:0007669"/>
    <property type="project" value="InterPro"/>
</dbReference>
<dbReference type="InterPro" id="IPR013815">
    <property type="entry name" value="ATP_grasp_subdomain_1"/>
</dbReference>
<dbReference type="Gene3D" id="3.30.470.20">
    <property type="entry name" value="ATP-grasp fold, B domain"/>
    <property type="match status" value="1"/>
</dbReference>
<dbReference type="InterPro" id="IPR051549">
    <property type="entry name" value="PEP_Utilizing_Enz"/>
</dbReference>
<comment type="caution">
    <text evidence="2">The sequence shown here is derived from an EMBL/GenBank/DDBJ whole genome shotgun (WGS) entry which is preliminary data.</text>
</comment>
<evidence type="ECO:0000313" key="3">
    <source>
        <dbReference type="Proteomes" id="UP000309215"/>
    </source>
</evidence>
<dbReference type="AlphaFoldDB" id="A0A4U1J070"/>
<dbReference type="PANTHER" id="PTHR43615:SF1">
    <property type="entry name" value="PPDK_N DOMAIN-CONTAINING PROTEIN"/>
    <property type="match status" value="1"/>
</dbReference>
<protein>
    <recommendedName>
        <fullName evidence="1">Pyruvate phosphate dikinase AMP/ATP-binding domain-containing protein</fullName>
    </recommendedName>
</protein>
<gene>
    <name evidence="2" type="ORF">E8A74_34960</name>
</gene>
<feature type="domain" description="Pyruvate phosphate dikinase AMP/ATP-binding" evidence="1">
    <location>
        <begin position="64"/>
        <end position="267"/>
    </location>
</feature>
<evidence type="ECO:0000313" key="2">
    <source>
        <dbReference type="EMBL" id="TKD00306.1"/>
    </source>
</evidence>
<organism evidence="2 3">
    <name type="scientific">Polyangium fumosum</name>
    <dbReference type="NCBI Taxonomy" id="889272"/>
    <lineage>
        <taxon>Bacteria</taxon>
        <taxon>Pseudomonadati</taxon>
        <taxon>Myxococcota</taxon>
        <taxon>Polyangia</taxon>
        <taxon>Polyangiales</taxon>
        <taxon>Polyangiaceae</taxon>
        <taxon>Polyangium</taxon>
    </lineage>
</organism>
<dbReference type="Gene3D" id="3.30.1490.20">
    <property type="entry name" value="ATP-grasp fold, A domain"/>
    <property type="match status" value="2"/>
</dbReference>
<dbReference type="InterPro" id="IPR002192">
    <property type="entry name" value="PPDK_AMP/ATP-bd"/>
</dbReference>
<evidence type="ECO:0000259" key="1">
    <source>
        <dbReference type="Pfam" id="PF01326"/>
    </source>
</evidence>
<sequence length="268" mass="28180">MIAALDAHLPEAEFGGKAAQLGQAHRSGLPVPPAFALSSDFVDHVVAGDEARLGRLFDAFATLAGPVAVRSSGIGEDGAAASFAGQHATVLNVRSPHQLRGALATVHGSARTASALAYRRKLGLPPEPRMGVVVQRLVLAECAGVLFTRHPTTGADERVIEATWGLGEAVVAGIVTPDHYRVARGGRVLEKRPGEKDCAIAWSEDGGTIEVPVPAHRVEAFCLDDARLVALDALASACEAAFGGTQDLEWAFAEDRLYLLQRRAITRG</sequence>
<dbReference type="Proteomes" id="UP000309215">
    <property type="component" value="Unassembled WGS sequence"/>
</dbReference>
<reference evidence="2 3" key="1">
    <citation type="submission" date="2019-04" db="EMBL/GenBank/DDBJ databases">
        <authorList>
            <person name="Li Y."/>
            <person name="Wang J."/>
        </authorList>
    </citation>
    <scope>NUCLEOTIDE SEQUENCE [LARGE SCALE GENOMIC DNA]</scope>
    <source>
        <strain evidence="2 3">DSM 14668</strain>
    </source>
</reference>
<name>A0A4U1J070_9BACT</name>
<keyword evidence="3" id="KW-1185">Reference proteome</keyword>
<dbReference type="EMBL" id="SSMQ01000048">
    <property type="protein sequence ID" value="TKD00306.1"/>
    <property type="molecule type" value="Genomic_DNA"/>
</dbReference>
<dbReference type="OrthoDB" id="9760711at2"/>
<accession>A0A4U1J070</accession>